<dbReference type="Proteomes" id="UP001632038">
    <property type="component" value="Unassembled WGS sequence"/>
</dbReference>
<evidence type="ECO:0000256" key="8">
    <source>
        <dbReference type="ARBA" id="ARBA00023180"/>
    </source>
</evidence>
<dbReference type="Pfam" id="PF08263">
    <property type="entry name" value="LRRNT_2"/>
    <property type="match status" value="1"/>
</dbReference>
<dbReference type="InterPro" id="IPR032675">
    <property type="entry name" value="LRR_dom_sf"/>
</dbReference>
<dbReference type="EMBL" id="JAVIJP010000005">
    <property type="protein sequence ID" value="KAL3652893.1"/>
    <property type="molecule type" value="Genomic_DNA"/>
</dbReference>
<evidence type="ECO:0000256" key="4">
    <source>
        <dbReference type="ARBA" id="ARBA00022729"/>
    </source>
</evidence>
<feature type="signal peptide" evidence="9">
    <location>
        <begin position="1"/>
        <end position="27"/>
    </location>
</feature>
<keyword evidence="7" id="KW-0472">Membrane</keyword>
<feature type="chain" id="PRO_5044876563" description="Leucine-rich repeat-containing N-terminal plant-type domain-containing protein" evidence="9">
    <location>
        <begin position="28"/>
        <end position="326"/>
    </location>
</feature>
<protein>
    <recommendedName>
        <fullName evidence="10">Leucine-rich repeat-containing N-terminal plant-type domain-containing protein</fullName>
    </recommendedName>
</protein>
<keyword evidence="2" id="KW-0433">Leucine-rich repeat</keyword>
<evidence type="ECO:0000256" key="7">
    <source>
        <dbReference type="ARBA" id="ARBA00023136"/>
    </source>
</evidence>
<gene>
    <name evidence="11" type="ORF">CASFOL_002574</name>
</gene>
<evidence type="ECO:0000256" key="3">
    <source>
        <dbReference type="ARBA" id="ARBA00022692"/>
    </source>
</evidence>
<keyword evidence="4 9" id="KW-0732">Signal</keyword>
<evidence type="ECO:0000256" key="9">
    <source>
        <dbReference type="SAM" id="SignalP"/>
    </source>
</evidence>
<name>A0ABD3EEZ3_9LAMI</name>
<dbReference type="PANTHER" id="PTHR48063">
    <property type="entry name" value="LRR RECEPTOR-LIKE KINASE"/>
    <property type="match status" value="1"/>
</dbReference>
<accession>A0ABD3EEZ3</accession>
<feature type="domain" description="Leucine-rich repeat-containing N-terminal plant-type" evidence="10">
    <location>
        <begin position="39"/>
        <end position="77"/>
    </location>
</feature>
<evidence type="ECO:0000256" key="1">
    <source>
        <dbReference type="ARBA" id="ARBA00004479"/>
    </source>
</evidence>
<reference evidence="12" key="1">
    <citation type="journal article" date="2024" name="IScience">
        <title>Strigolactones Initiate the Formation of Haustorium-like Structures in Castilleja.</title>
        <authorList>
            <person name="Buerger M."/>
            <person name="Peterson D."/>
            <person name="Chory J."/>
        </authorList>
    </citation>
    <scope>NUCLEOTIDE SEQUENCE [LARGE SCALE GENOMIC DNA]</scope>
</reference>
<evidence type="ECO:0000256" key="2">
    <source>
        <dbReference type="ARBA" id="ARBA00022614"/>
    </source>
</evidence>
<evidence type="ECO:0000256" key="5">
    <source>
        <dbReference type="ARBA" id="ARBA00022737"/>
    </source>
</evidence>
<dbReference type="SUPFAM" id="SSF52058">
    <property type="entry name" value="L domain-like"/>
    <property type="match status" value="1"/>
</dbReference>
<evidence type="ECO:0000313" key="11">
    <source>
        <dbReference type="EMBL" id="KAL3652893.1"/>
    </source>
</evidence>
<dbReference type="Gene3D" id="3.80.10.10">
    <property type="entry name" value="Ribonuclease Inhibitor"/>
    <property type="match status" value="1"/>
</dbReference>
<comment type="caution">
    <text evidence="11">The sequence shown here is derived from an EMBL/GenBank/DDBJ whole genome shotgun (WGS) entry which is preliminary data.</text>
</comment>
<dbReference type="InterPro" id="IPR001611">
    <property type="entry name" value="Leu-rich_rpt"/>
</dbReference>
<dbReference type="InterPro" id="IPR013210">
    <property type="entry name" value="LRR_N_plant-typ"/>
</dbReference>
<keyword evidence="5" id="KW-0677">Repeat</keyword>
<keyword evidence="6" id="KW-1133">Transmembrane helix</keyword>
<evidence type="ECO:0000259" key="10">
    <source>
        <dbReference type="Pfam" id="PF08263"/>
    </source>
</evidence>
<proteinExistence type="predicted"/>
<dbReference type="GO" id="GO:0016020">
    <property type="term" value="C:membrane"/>
    <property type="evidence" value="ECO:0007669"/>
    <property type="project" value="UniProtKB-SubCell"/>
</dbReference>
<comment type="subcellular location">
    <subcellularLocation>
        <location evidence="1">Membrane</location>
        <topology evidence="1">Single-pass type I membrane protein</topology>
    </subcellularLocation>
</comment>
<keyword evidence="8" id="KW-0325">Glycoprotein</keyword>
<dbReference type="Pfam" id="PF00560">
    <property type="entry name" value="LRR_1"/>
    <property type="match status" value="3"/>
</dbReference>
<organism evidence="11 12">
    <name type="scientific">Castilleja foliolosa</name>
    <dbReference type="NCBI Taxonomy" id="1961234"/>
    <lineage>
        <taxon>Eukaryota</taxon>
        <taxon>Viridiplantae</taxon>
        <taxon>Streptophyta</taxon>
        <taxon>Embryophyta</taxon>
        <taxon>Tracheophyta</taxon>
        <taxon>Spermatophyta</taxon>
        <taxon>Magnoliopsida</taxon>
        <taxon>eudicotyledons</taxon>
        <taxon>Gunneridae</taxon>
        <taxon>Pentapetalae</taxon>
        <taxon>asterids</taxon>
        <taxon>lamiids</taxon>
        <taxon>Lamiales</taxon>
        <taxon>Orobanchaceae</taxon>
        <taxon>Pedicularideae</taxon>
        <taxon>Castillejinae</taxon>
        <taxon>Castilleja</taxon>
    </lineage>
</organism>
<evidence type="ECO:0000256" key="6">
    <source>
        <dbReference type="ARBA" id="ARBA00022989"/>
    </source>
</evidence>
<dbReference type="InterPro" id="IPR046956">
    <property type="entry name" value="RLP23-like"/>
</dbReference>
<dbReference type="AlphaFoldDB" id="A0ABD3EEZ3"/>
<sequence length="326" mass="36232">MSSSSILISIITVTLLIIDKSTISCLAMKNNVTFNCFPREIEALLKFKSSFSNDQSANMLSLWKTNSNCCTWPGVECHSAATSTRHVVGLHLGYNDSSPYYNMLSSEAIDSSLLELKYLSYLDLSGNSFRQSRIPSFLGSMKQLQNLNLSDAGFAGVVPYQLGNLSSLHTLDLKGSDEYEDNLIVDDLMWAINLPSLEYLDMSYANLNATKDIAKVLGMLPSLVELRLSNCGLNNTNLSLNTNYCKNSTLFINNLQHLDLSQNSLGENFSFCFLHNMTSLSFLDISRNNLFGSIPSFLGDLRALRVLNLGDNNLFGTKIRFTCMHL</sequence>
<keyword evidence="12" id="KW-1185">Reference proteome</keyword>
<evidence type="ECO:0000313" key="12">
    <source>
        <dbReference type="Proteomes" id="UP001632038"/>
    </source>
</evidence>
<dbReference type="PANTHER" id="PTHR48063:SF112">
    <property type="entry name" value="RECEPTOR LIKE PROTEIN 30-LIKE"/>
    <property type="match status" value="1"/>
</dbReference>
<keyword evidence="3" id="KW-0812">Transmembrane</keyword>